<evidence type="ECO:0000313" key="3">
    <source>
        <dbReference type="Proteomes" id="UP000016801"/>
    </source>
</evidence>
<dbReference type="Proteomes" id="UP000016801">
    <property type="component" value="Unassembled WGS sequence"/>
</dbReference>
<dbReference type="InterPro" id="IPR058353">
    <property type="entry name" value="DUF8040"/>
</dbReference>
<evidence type="ECO:0000313" key="2">
    <source>
        <dbReference type="EMBL" id="CCE27805.1"/>
    </source>
</evidence>
<sequence>MDALQHQDGENSDQTAAAQEEANALIVECILSLLIEEEVASSIRKPRISLGNNPVTCRGLMEDILGGPDTVFANLFRLSRTEFDLLSKWAEDTGSIQDGRNYTVWQKLMIFLHIVGHRVSYRNVSNRFRVSTMCHGHVGIHIYPRQYPYLPPSVSIFTPVGIHIYPQSIPRRYPQYIV</sequence>
<organism evidence="2 3">
    <name type="scientific">Claviceps purpurea (strain 20.1)</name>
    <name type="common">Ergot fungus</name>
    <name type="synonym">Sphacelia segetum</name>
    <dbReference type="NCBI Taxonomy" id="1111077"/>
    <lineage>
        <taxon>Eukaryota</taxon>
        <taxon>Fungi</taxon>
        <taxon>Dikarya</taxon>
        <taxon>Ascomycota</taxon>
        <taxon>Pezizomycotina</taxon>
        <taxon>Sordariomycetes</taxon>
        <taxon>Hypocreomycetidae</taxon>
        <taxon>Hypocreales</taxon>
        <taxon>Clavicipitaceae</taxon>
        <taxon>Claviceps</taxon>
    </lineage>
</organism>
<accession>M1W2P1</accession>
<reference evidence="2 3" key="1">
    <citation type="journal article" date="2013" name="PLoS Genet.">
        <title>Plant-symbiotic fungi as chemical engineers: Multi-genome analysis of the Clavicipitaceae reveals dynamics of alkaloid loci.</title>
        <authorList>
            <person name="Schardl C.L."/>
            <person name="Young C.A."/>
            <person name="Hesse U."/>
            <person name="Amyotte S.G."/>
            <person name="Andreeva K."/>
            <person name="Calie P.J."/>
            <person name="Fleetwood D.J."/>
            <person name="Haws D.C."/>
            <person name="Moore N."/>
            <person name="Oeser B."/>
            <person name="Panaccione D.G."/>
            <person name="Schweri K.K."/>
            <person name="Voisey C.R."/>
            <person name="Farman M.L."/>
            <person name="Jaromczyk J.W."/>
            <person name="Roe B.A."/>
            <person name="O'Sullivan D.M."/>
            <person name="Scott B."/>
            <person name="Tudzynski P."/>
            <person name="An Z."/>
            <person name="Arnaoudova E.G."/>
            <person name="Bullock C.T."/>
            <person name="Charlton N.D."/>
            <person name="Chen L."/>
            <person name="Cox M."/>
            <person name="Dinkins R.D."/>
            <person name="Florea S."/>
            <person name="Glenn A.E."/>
            <person name="Gordon A."/>
            <person name="Gueldener U."/>
            <person name="Harris D.R."/>
            <person name="Hollin W."/>
            <person name="Jaromczyk J."/>
            <person name="Johnson R.D."/>
            <person name="Khan A.K."/>
            <person name="Leistner E."/>
            <person name="Leuchtmann A."/>
            <person name="Li C."/>
            <person name="Liu J."/>
            <person name="Liu J."/>
            <person name="Liu M."/>
            <person name="Mace W."/>
            <person name="Machado C."/>
            <person name="Nagabhyru P."/>
            <person name="Pan J."/>
            <person name="Schmid J."/>
            <person name="Sugawara K."/>
            <person name="Steiner U."/>
            <person name="Takach J.E."/>
            <person name="Tanaka E."/>
            <person name="Webb J.S."/>
            <person name="Wilson E.V."/>
            <person name="Wiseman J.L."/>
            <person name="Yoshida R."/>
            <person name="Zeng Z."/>
        </authorList>
    </citation>
    <scope>NUCLEOTIDE SEQUENCE [LARGE SCALE GENOMIC DNA]</scope>
    <source>
        <strain evidence="2 3">20.1</strain>
    </source>
</reference>
<dbReference type="OrthoDB" id="1681765at2759"/>
<dbReference type="HOGENOM" id="CLU_1532391_0_0_1"/>
<comment type="caution">
    <text evidence="2">The sequence shown here is derived from an EMBL/GenBank/DDBJ whole genome shotgun (WGS) entry which is preliminary data.</text>
</comment>
<dbReference type="PhylomeDB" id="M1W2P1"/>
<dbReference type="Pfam" id="PF26138">
    <property type="entry name" value="DUF8040"/>
    <property type="match status" value="1"/>
</dbReference>
<dbReference type="eggNOG" id="ENOG502T5AH">
    <property type="taxonomic scope" value="Eukaryota"/>
</dbReference>
<evidence type="ECO:0000259" key="1">
    <source>
        <dbReference type="Pfam" id="PF26138"/>
    </source>
</evidence>
<keyword evidence="3" id="KW-1185">Reference proteome</keyword>
<dbReference type="AlphaFoldDB" id="M1W2P1"/>
<proteinExistence type="predicted"/>
<feature type="domain" description="DUF8040" evidence="1">
    <location>
        <begin position="56"/>
        <end position="132"/>
    </location>
</feature>
<gene>
    <name evidence="2" type="ORF">CPUR_01279</name>
</gene>
<protein>
    <recommendedName>
        <fullName evidence="1">DUF8040 domain-containing protein</fullName>
    </recommendedName>
</protein>
<dbReference type="VEuPathDB" id="FungiDB:CPUR_01279"/>
<dbReference type="EMBL" id="CAGA01000006">
    <property type="protein sequence ID" value="CCE27805.1"/>
    <property type="molecule type" value="Genomic_DNA"/>
</dbReference>
<name>M1W2P1_CLAP2</name>